<feature type="non-terminal residue" evidence="2">
    <location>
        <position position="1"/>
    </location>
</feature>
<feature type="non-terminal residue" evidence="2">
    <location>
        <position position="143"/>
    </location>
</feature>
<evidence type="ECO:0000256" key="1">
    <source>
        <dbReference type="SAM" id="MobiDB-lite"/>
    </source>
</evidence>
<keyword evidence="3" id="KW-1185">Reference proteome</keyword>
<dbReference type="EMBL" id="KL226073">
    <property type="protein sequence ID" value="KFM08047.1"/>
    <property type="molecule type" value="Genomic_DNA"/>
</dbReference>
<dbReference type="AlphaFoldDB" id="A0A087R3J3"/>
<feature type="region of interest" description="Disordered" evidence="1">
    <location>
        <begin position="22"/>
        <end position="66"/>
    </location>
</feature>
<accession>A0A087R3J3</accession>
<dbReference type="Proteomes" id="UP000053286">
    <property type="component" value="Unassembled WGS sequence"/>
</dbReference>
<protein>
    <submittedName>
        <fullName evidence="2">Uncharacterized protein</fullName>
    </submittedName>
</protein>
<sequence>RGAQRRRPAVLRPHLHLVLRHPLPVQRLPQHQRVRARERRHQPERRRRPHRAPHPPGKEVGRRVGHFTVNSLVRVRGVHPRHQRPLRSALRHLHFVHRLVELRRVVVGVQHRDHQLHRARQRRTAPVPRRQQQPVHGNRLPVQ</sequence>
<feature type="compositionally biased region" description="Basic residues" evidence="1">
    <location>
        <begin position="30"/>
        <end position="53"/>
    </location>
</feature>
<feature type="compositionally biased region" description="Basic residues" evidence="1">
    <location>
        <begin position="114"/>
        <end position="123"/>
    </location>
</feature>
<gene>
    <name evidence="2" type="ORF">AS27_04315</name>
</gene>
<reference evidence="2 3" key="1">
    <citation type="submission" date="2014-04" db="EMBL/GenBank/DDBJ databases">
        <title>Genome evolution of avian class.</title>
        <authorList>
            <person name="Zhang G."/>
            <person name="Li C."/>
        </authorList>
    </citation>
    <scope>NUCLEOTIDE SEQUENCE [LARGE SCALE GENOMIC DNA]</scope>
    <source>
        <strain evidence="2">BGI_AS27</strain>
    </source>
</reference>
<evidence type="ECO:0000313" key="3">
    <source>
        <dbReference type="Proteomes" id="UP000053286"/>
    </source>
</evidence>
<proteinExistence type="predicted"/>
<evidence type="ECO:0000313" key="2">
    <source>
        <dbReference type="EMBL" id="KFM08047.1"/>
    </source>
</evidence>
<organism evidence="2 3">
    <name type="scientific">Aptenodytes forsteri</name>
    <name type="common">Emperor penguin</name>
    <dbReference type="NCBI Taxonomy" id="9233"/>
    <lineage>
        <taxon>Eukaryota</taxon>
        <taxon>Metazoa</taxon>
        <taxon>Chordata</taxon>
        <taxon>Craniata</taxon>
        <taxon>Vertebrata</taxon>
        <taxon>Euteleostomi</taxon>
        <taxon>Archelosauria</taxon>
        <taxon>Archosauria</taxon>
        <taxon>Dinosauria</taxon>
        <taxon>Saurischia</taxon>
        <taxon>Theropoda</taxon>
        <taxon>Coelurosauria</taxon>
        <taxon>Aves</taxon>
        <taxon>Neognathae</taxon>
        <taxon>Neoaves</taxon>
        <taxon>Aequornithes</taxon>
        <taxon>Sphenisciformes</taxon>
        <taxon>Spheniscidae</taxon>
        <taxon>Aptenodytes</taxon>
    </lineage>
</organism>
<name>A0A087R3J3_APTFO</name>
<feature type="region of interest" description="Disordered" evidence="1">
    <location>
        <begin position="110"/>
        <end position="143"/>
    </location>
</feature>